<evidence type="ECO:0000256" key="9">
    <source>
        <dbReference type="ARBA" id="ARBA00034290"/>
    </source>
</evidence>
<dbReference type="OrthoDB" id="9814202at2"/>
<evidence type="ECO:0000256" key="1">
    <source>
        <dbReference type="ARBA" id="ARBA00004651"/>
    </source>
</evidence>
<dbReference type="GO" id="GO:0071111">
    <property type="term" value="F:cyclic-guanylate-specific phosphodiesterase activity"/>
    <property type="evidence" value="ECO:0007669"/>
    <property type="project" value="UniProtKB-EC"/>
</dbReference>
<organism evidence="12 13">
    <name type="scientific">Brucella rhizosphaerae</name>
    <dbReference type="NCBI Taxonomy" id="571254"/>
    <lineage>
        <taxon>Bacteria</taxon>
        <taxon>Pseudomonadati</taxon>
        <taxon>Pseudomonadota</taxon>
        <taxon>Alphaproteobacteria</taxon>
        <taxon>Hyphomicrobiales</taxon>
        <taxon>Brucellaceae</taxon>
        <taxon>Brucella/Ochrobactrum group</taxon>
        <taxon>Brucella</taxon>
    </lineage>
</organism>
<keyword evidence="6" id="KW-0378">Hydrolase</keyword>
<dbReference type="PANTHER" id="PTHR33121:SF79">
    <property type="entry name" value="CYCLIC DI-GMP PHOSPHODIESTERASE PDED-RELATED"/>
    <property type="match status" value="1"/>
</dbReference>
<dbReference type="AlphaFoldDB" id="A0A256F623"/>
<evidence type="ECO:0000256" key="3">
    <source>
        <dbReference type="ARBA" id="ARBA00022475"/>
    </source>
</evidence>
<keyword evidence="3" id="KW-1003">Cell membrane</keyword>
<dbReference type="Gene3D" id="3.20.20.450">
    <property type="entry name" value="EAL domain"/>
    <property type="match status" value="1"/>
</dbReference>
<comment type="caution">
    <text evidence="12">The sequence shown here is derived from an EMBL/GenBank/DDBJ whole genome shotgun (WGS) entry which is preliminary data.</text>
</comment>
<dbReference type="InterPro" id="IPR035919">
    <property type="entry name" value="EAL_sf"/>
</dbReference>
<evidence type="ECO:0000259" key="11">
    <source>
        <dbReference type="PROSITE" id="PS50883"/>
    </source>
</evidence>
<evidence type="ECO:0000256" key="8">
    <source>
        <dbReference type="ARBA" id="ARBA00023136"/>
    </source>
</evidence>
<dbReference type="InterPro" id="IPR001633">
    <property type="entry name" value="EAL_dom"/>
</dbReference>
<protein>
    <recommendedName>
        <fullName evidence="2">cyclic-guanylate-specific phosphodiesterase</fullName>
        <ecNumber evidence="2">3.1.4.52</ecNumber>
    </recommendedName>
</protein>
<evidence type="ECO:0000256" key="5">
    <source>
        <dbReference type="ARBA" id="ARBA00022692"/>
    </source>
</evidence>
<dbReference type="InterPro" id="IPR050706">
    <property type="entry name" value="Cyclic-di-GMP_PDE-like"/>
</dbReference>
<evidence type="ECO:0000256" key="7">
    <source>
        <dbReference type="ARBA" id="ARBA00022989"/>
    </source>
</evidence>
<proteinExistence type="predicted"/>
<keyword evidence="4" id="KW-0973">c-di-GMP</keyword>
<dbReference type="Pfam" id="PF00563">
    <property type="entry name" value="EAL"/>
    <property type="match status" value="1"/>
</dbReference>
<dbReference type="EC" id="3.1.4.52" evidence="2"/>
<feature type="transmembrane region" description="Helical" evidence="10">
    <location>
        <begin position="248"/>
        <end position="271"/>
    </location>
</feature>
<keyword evidence="13" id="KW-1185">Reference proteome</keyword>
<accession>A0A256F623</accession>
<keyword evidence="5 10" id="KW-0812">Transmembrane</keyword>
<evidence type="ECO:0000256" key="10">
    <source>
        <dbReference type="SAM" id="Phobius"/>
    </source>
</evidence>
<gene>
    <name evidence="12" type="ORF">CEV32_2583</name>
</gene>
<sequence>MMGLQYRSFVSPVYVLIIVMLLLGAIAGKWAGSRFQLLDEERDMDAYMSVLMSQANRIVTSAKKTLEQANRSPYVMCSDEDKRYLRELLFSGYHVKDIGRLVNDRLQCSTLLNDIDIDVVRSPEDVRLNDGTYVYGDHELITPGSHGPVMGRGEANVVLSSVAFDALHVSQYKFAIFLTNAEKTQHAQLYGFPAAFPGNVVNSFVPTNSSRLFGVTDDILREKACDPVTGICISVVTSQSWRVSADRLLPFVFTILGMFVGGALGAAWIYYRNRDRSLISLLKKALAAKSLTLVYQPVVNIGNGKITGFEALIRWEITKGDFVPPDLFIARAETAGIANRITLYVIDHVILEMGEFLRQQRSLRININMTAADVQNPDFRAELEQRLSAFDILPQQIGLELTERTAVDFAKATEGIKQLRERGHRIYIDDFGTGYSSLAYLGELQVDAIKIDKAFTRTVGDECGTVSIVPQIISMAHEHGLDIVVEGIETEAQVNYFRGICGKLSGQGWFFGRPVDAALAQALVGNITPTKRRGRQRTPTAK</sequence>
<keyword evidence="7 10" id="KW-1133">Transmembrane helix</keyword>
<dbReference type="PROSITE" id="PS50883">
    <property type="entry name" value="EAL"/>
    <property type="match status" value="1"/>
</dbReference>
<dbReference type="SUPFAM" id="SSF141868">
    <property type="entry name" value="EAL domain-like"/>
    <property type="match status" value="1"/>
</dbReference>
<dbReference type="EMBL" id="NNRK01000034">
    <property type="protein sequence ID" value="OYR10146.1"/>
    <property type="molecule type" value="Genomic_DNA"/>
</dbReference>
<evidence type="ECO:0000256" key="4">
    <source>
        <dbReference type="ARBA" id="ARBA00022636"/>
    </source>
</evidence>
<comment type="subcellular location">
    <subcellularLocation>
        <location evidence="1">Cell membrane</location>
        <topology evidence="1">Multi-pass membrane protein</topology>
    </subcellularLocation>
</comment>
<evidence type="ECO:0000313" key="13">
    <source>
        <dbReference type="Proteomes" id="UP000216345"/>
    </source>
</evidence>
<comment type="catalytic activity">
    <reaction evidence="9">
        <text>3',3'-c-di-GMP + H2O = 5'-phosphoguanylyl(3'-&gt;5')guanosine + H(+)</text>
        <dbReference type="Rhea" id="RHEA:24902"/>
        <dbReference type="ChEBI" id="CHEBI:15377"/>
        <dbReference type="ChEBI" id="CHEBI:15378"/>
        <dbReference type="ChEBI" id="CHEBI:58754"/>
        <dbReference type="ChEBI" id="CHEBI:58805"/>
        <dbReference type="EC" id="3.1.4.52"/>
    </reaction>
</comment>
<dbReference type="Proteomes" id="UP000216345">
    <property type="component" value="Unassembled WGS sequence"/>
</dbReference>
<feature type="domain" description="EAL" evidence="11">
    <location>
        <begin position="275"/>
        <end position="528"/>
    </location>
</feature>
<dbReference type="GO" id="GO:0005886">
    <property type="term" value="C:plasma membrane"/>
    <property type="evidence" value="ECO:0007669"/>
    <property type="project" value="UniProtKB-SubCell"/>
</dbReference>
<reference evidence="12 13" key="1">
    <citation type="submission" date="2017-07" db="EMBL/GenBank/DDBJ databases">
        <title>Phylogenetic study on the rhizospheric bacterium Ochrobactrum sp. A44.</title>
        <authorList>
            <person name="Krzyzanowska D.M."/>
            <person name="Ossowicki A."/>
            <person name="Rajewska M."/>
            <person name="Maciag T."/>
            <person name="Kaczynski Z."/>
            <person name="Czerwicka M."/>
            <person name="Jafra S."/>
        </authorList>
    </citation>
    <scope>NUCLEOTIDE SEQUENCE [LARGE SCALE GENOMIC DNA]</scope>
    <source>
        <strain evidence="12 13">PR17</strain>
    </source>
</reference>
<dbReference type="PANTHER" id="PTHR33121">
    <property type="entry name" value="CYCLIC DI-GMP PHOSPHODIESTERASE PDEF"/>
    <property type="match status" value="1"/>
</dbReference>
<dbReference type="SMART" id="SM00052">
    <property type="entry name" value="EAL"/>
    <property type="match status" value="1"/>
</dbReference>
<dbReference type="InterPro" id="IPR024744">
    <property type="entry name" value="CSS-motif_dom"/>
</dbReference>
<name>A0A256F623_9HYPH</name>
<feature type="transmembrane region" description="Helical" evidence="10">
    <location>
        <begin position="12"/>
        <end position="32"/>
    </location>
</feature>
<keyword evidence="8 10" id="KW-0472">Membrane</keyword>
<dbReference type="Pfam" id="PF12792">
    <property type="entry name" value="CSS-motif"/>
    <property type="match status" value="1"/>
</dbReference>
<evidence type="ECO:0000256" key="2">
    <source>
        <dbReference type="ARBA" id="ARBA00012282"/>
    </source>
</evidence>
<dbReference type="CDD" id="cd01948">
    <property type="entry name" value="EAL"/>
    <property type="match status" value="1"/>
</dbReference>
<evidence type="ECO:0000313" key="12">
    <source>
        <dbReference type="EMBL" id="OYR10146.1"/>
    </source>
</evidence>
<evidence type="ECO:0000256" key="6">
    <source>
        <dbReference type="ARBA" id="ARBA00022801"/>
    </source>
</evidence>